<proteinExistence type="predicted"/>
<evidence type="ECO:0000313" key="2">
    <source>
        <dbReference type="Proteomes" id="UP000004110"/>
    </source>
</evidence>
<name>A0ABC9NDG1_BACUC</name>
<accession>A0ABC9NDG1</accession>
<reference evidence="1" key="2">
    <citation type="submission" date="2013-11" db="EMBL/GenBank/DDBJ databases">
        <title>Draft genome sequence of Bacteroides uniformis (ATCC 8492).</title>
        <authorList>
            <person name="Sudarsanam P."/>
            <person name="Ley R."/>
            <person name="Guruge J."/>
            <person name="Turnbaugh P.J."/>
            <person name="Mahowald M."/>
            <person name="Liep D."/>
            <person name="Gordon J."/>
        </authorList>
    </citation>
    <scope>NUCLEOTIDE SEQUENCE</scope>
    <source>
        <strain evidence="1">ATCC 8492</strain>
    </source>
</reference>
<protein>
    <submittedName>
        <fullName evidence="1">Uncharacterized protein</fullName>
    </submittedName>
</protein>
<comment type="caution">
    <text evidence="1">The sequence shown here is derived from an EMBL/GenBank/DDBJ whole genome shotgun (WGS) entry which is preliminary data.</text>
</comment>
<evidence type="ECO:0000313" key="1">
    <source>
        <dbReference type="EMBL" id="EDO54787.1"/>
    </source>
</evidence>
<dbReference type="EMBL" id="AAYH02000041">
    <property type="protein sequence ID" value="EDO54787.1"/>
    <property type="molecule type" value="Genomic_DNA"/>
</dbReference>
<sequence length="42" mass="5072">MVARLFLRTWGCPLRVGCTLYRRARGCRHFTFSFPFFFSCYT</sequence>
<dbReference type="Proteomes" id="UP000004110">
    <property type="component" value="Unassembled WGS sequence"/>
</dbReference>
<organism evidence="1 2">
    <name type="scientific">Bacteroides uniformis (strain ATCC 8492 / DSM 6597 / CCUG 4942 / CIP 103695 / JCM 5828 / KCTC 5204 / NCTC 13054 / VPI 0061)</name>
    <dbReference type="NCBI Taxonomy" id="411479"/>
    <lineage>
        <taxon>Bacteria</taxon>
        <taxon>Pseudomonadati</taxon>
        <taxon>Bacteroidota</taxon>
        <taxon>Bacteroidia</taxon>
        <taxon>Bacteroidales</taxon>
        <taxon>Bacteroidaceae</taxon>
        <taxon>Bacteroides</taxon>
    </lineage>
</organism>
<gene>
    <name evidence="1" type="ORF">BACUNI_01772</name>
</gene>
<reference evidence="1" key="1">
    <citation type="submission" date="2007-06" db="EMBL/GenBank/DDBJ databases">
        <authorList>
            <person name="Fulton L."/>
            <person name="Clifton S."/>
            <person name="Fulton B."/>
            <person name="Xu J."/>
            <person name="Minx P."/>
            <person name="Pepin K.H."/>
            <person name="Johnson M."/>
            <person name="Thiruvilangam P."/>
            <person name="Bhonagiri V."/>
            <person name="Nash W.E."/>
            <person name="Mardis E.R."/>
            <person name="Wilson R.K."/>
        </authorList>
    </citation>
    <scope>NUCLEOTIDE SEQUENCE [LARGE SCALE GENOMIC DNA]</scope>
    <source>
        <strain evidence="1">ATCC 8492</strain>
    </source>
</reference>
<dbReference type="AlphaFoldDB" id="A0ABC9NDG1"/>
<keyword evidence="2" id="KW-1185">Reference proteome</keyword>